<keyword evidence="1" id="KW-0813">Transport</keyword>
<keyword evidence="8" id="KW-0378">Hydrolase</keyword>
<evidence type="ECO:0000256" key="1">
    <source>
        <dbReference type="ARBA" id="ARBA00022448"/>
    </source>
</evidence>
<keyword evidence="4" id="KW-0067">ATP-binding</keyword>
<reference evidence="8 9" key="1">
    <citation type="submission" date="2018-06" db="EMBL/GenBank/DDBJ databases">
        <authorList>
            <consortium name="Pathogen Informatics"/>
            <person name="Doyle S."/>
        </authorList>
    </citation>
    <scope>NUCLEOTIDE SEQUENCE [LARGE SCALE GENOMIC DNA]</scope>
    <source>
        <strain evidence="8 9">NCTC12123</strain>
    </source>
</reference>
<dbReference type="InterPro" id="IPR003439">
    <property type="entry name" value="ABC_transporter-like_ATP-bd"/>
</dbReference>
<keyword evidence="5" id="KW-1278">Translocase</keyword>
<dbReference type="InterPro" id="IPR050107">
    <property type="entry name" value="ABC_carbohydrate_import_ATPase"/>
</dbReference>
<organism evidence="8 9">
    <name type="scientific">Enterobacter asburiae</name>
    <dbReference type="NCBI Taxonomy" id="61645"/>
    <lineage>
        <taxon>Bacteria</taxon>
        <taxon>Pseudomonadati</taxon>
        <taxon>Pseudomonadota</taxon>
        <taxon>Gammaproteobacteria</taxon>
        <taxon>Enterobacterales</taxon>
        <taxon>Enterobacteriaceae</taxon>
        <taxon>Enterobacter</taxon>
        <taxon>Enterobacter cloacae complex</taxon>
    </lineage>
</organism>
<keyword evidence="3" id="KW-0547">Nucleotide-binding</keyword>
<evidence type="ECO:0000313" key="8">
    <source>
        <dbReference type="EMBL" id="STD26598.1"/>
    </source>
</evidence>
<accession>A0A376FHX6</accession>
<dbReference type="EMBL" id="UFYI01000007">
    <property type="protein sequence ID" value="STD26598.1"/>
    <property type="molecule type" value="Genomic_DNA"/>
</dbReference>
<evidence type="ECO:0000313" key="9">
    <source>
        <dbReference type="Proteomes" id="UP000255163"/>
    </source>
</evidence>
<dbReference type="PANTHER" id="PTHR43790">
    <property type="entry name" value="CARBOHYDRATE TRANSPORT ATP-BINDING PROTEIN MG119-RELATED"/>
    <property type="match status" value="1"/>
</dbReference>
<evidence type="ECO:0000256" key="2">
    <source>
        <dbReference type="ARBA" id="ARBA00022475"/>
    </source>
</evidence>
<dbReference type="GO" id="GO:0016887">
    <property type="term" value="F:ATP hydrolysis activity"/>
    <property type="evidence" value="ECO:0007669"/>
    <property type="project" value="InterPro"/>
</dbReference>
<dbReference type="InterPro" id="IPR027417">
    <property type="entry name" value="P-loop_NTPase"/>
</dbReference>
<gene>
    <name evidence="8" type="primary">araG_3</name>
    <name evidence="8" type="ORF">NCTC12123_05671</name>
</gene>
<dbReference type="PANTHER" id="PTHR43790:SF3">
    <property type="entry name" value="D-ALLOSE IMPORT ATP-BINDING PROTEIN ALSA-RELATED"/>
    <property type="match status" value="1"/>
</dbReference>
<dbReference type="STRING" id="640513.Entas_3219"/>
<proteinExistence type="predicted"/>
<dbReference type="AlphaFoldDB" id="A0A376FHX6"/>
<dbReference type="Gene3D" id="3.40.50.300">
    <property type="entry name" value="P-loop containing nucleotide triphosphate hydrolases"/>
    <property type="match status" value="1"/>
</dbReference>
<protein>
    <submittedName>
        <fullName evidence="8">ABC transporter-like protein</fullName>
        <ecNumber evidence="8">3.6.3.17</ecNumber>
    </submittedName>
</protein>
<evidence type="ECO:0000256" key="6">
    <source>
        <dbReference type="ARBA" id="ARBA00023136"/>
    </source>
</evidence>
<dbReference type="SUPFAM" id="SSF52540">
    <property type="entry name" value="P-loop containing nucleoside triphosphate hydrolases"/>
    <property type="match status" value="1"/>
</dbReference>
<dbReference type="EC" id="3.6.3.17" evidence="8"/>
<dbReference type="GO" id="GO:0005524">
    <property type="term" value="F:ATP binding"/>
    <property type="evidence" value="ECO:0007669"/>
    <property type="project" value="UniProtKB-KW"/>
</dbReference>
<name>A0A376FHX6_ENTAS</name>
<feature type="domain" description="ABC transporter" evidence="7">
    <location>
        <begin position="22"/>
        <end position="141"/>
    </location>
</feature>
<evidence type="ECO:0000256" key="3">
    <source>
        <dbReference type="ARBA" id="ARBA00022741"/>
    </source>
</evidence>
<keyword evidence="2" id="KW-1003">Cell membrane</keyword>
<keyword evidence="6" id="KW-0472">Membrane</keyword>
<dbReference type="Proteomes" id="UP000255163">
    <property type="component" value="Unassembled WGS sequence"/>
</dbReference>
<sequence>MSQPLLKVTDLAKSFSGVWALSSAQLTVGSGEIHALLGGNGAGKSTLLKALAGAQPQTRGDIWFNGETLPVDDSPVARQNKGIITIYQEFNLLPNMTVAENMFLGREPRRRNLIVDERAVNQEAQVILDYLQLNVASTTPVAV</sequence>
<dbReference type="Pfam" id="PF00005">
    <property type="entry name" value="ABC_tran"/>
    <property type="match status" value="1"/>
</dbReference>
<evidence type="ECO:0000259" key="7">
    <source>
        <dbReference type="Pfam" id="PF00005"/>
    </source>
</evidence>
<evidence type="ECO:0000256" key="4">
    <source>
        <dbReference type="ARBA" id="ARBA00022840"/>
    </source>
</evidence>
<evidence type="ECO:0000256" key="5">
    <source>
        <dbReference type="ARBA" id="ARBA00022967"/>
    </source>
</evidence>